<dbReference type="PANTHER" id="PTHR30040:SF2">
    <property type="entry name" value="FAD:PROTEIN FMN TRANSFERASE"/>
    <property type="match status" value="1"/>
</dbReference>
<evidence type="ECO:0000256" key="4">
    <source>
        <dbReference type="ARBA" id="ARBA00022679"/>
    </source>
</evidence>
<dbReference type="PIRSF" id="PIRSF006268">
    <property type="entry name" value="ApbE"/>
    <property type="match status" value="1"/>
</dbReference>
<dbReference type="EC" id="2.7.1.180" evidence="1 10"/>
<keyword evidence="4 10" id="KW-0808">Transferase</keyword>
<dbReference type="OrthoDB" id="9778595at2"/>
<evidence type="ECO:0000256" key="6">
    <source>
        <dbReference type="ARBA" id="ARBA00022827"/>
    </source>
</evidence>
<evidence type="ECO:0000256" key="11">
    <source>
        <dbReference type="PIRSR" id="PIRSR006268-2"/>
    </source>
</evidence>
<evidence type="ECO:0000256" key="5">
    <source>
        <dbReference type="ARBA" id="ARBA00022723"/>
    </source>
</evidence>
<dbReference type="PANTHER" id="PTHR30040">
    <property type="entry name" value="THIAMINE BIOSYNTHESIS LIPOPROTEIN APBE"/>
    <property type="match status" value="1"/>
</dbReference>
<dbReference type="InterPro" id="IPR024932">
    <property type="entry name" value="ApbE"/>
</dbReference>
<comment type="catalytic activity">
    <reaction evidence="9 10">
        <text>L-threonyl-[protein] + FAD = FMN-L-threonyl-[protein] + AMP + H(+)</text>
        <dbReference type="Rhea" id="RHEA:36847"/>
        <dbReference type="Rhea" id="RHEA-COMP:11060"/>
        <dbReference type="Rhea" id="RHEA-COMP:11061"/>
        <dbReference type="ChEBI" id="CHEBI:15378"/>
        <dbReference type="ChEBI" id="CHEBI:30013"/>
        <dbReference type="ChEBI" id="CHEBI:57692"/>
        <dbReference type="ChEBI" id="CHEBI:74257"/>
        <dbReference type="ChEBI" id="CHEBI:456215"/>
        <dbReference type="EC" id="2.7.1.180"/>
    </reaction>
</comment>
<evidence type="ECO:0000313" key="13">
    <source>
        <dbReference type="Proteomes" id="UP000295807"/>
    </source>
</evidence>
<keyword evidence="6 10" id="KW-0274">FAD</keyword>
<feature type="binding site" evidence="11">
    <location>
        <position position="288"/>
    </location>
    <ligand>
        <name>Mg(2+)</name>
        <dbReference type="ChEBI" id="CHEBI:18420"/>
    </ligand>
</feature>
<proteinExistence type="inferred from homology"/>
<dbReference type="SUPFAM" id="SSF143631">
    <property type="entry name" value="ApbE-like"/>
    <property type="match status" value="1"/>
</dbReference>
<dbReference type="InterPro" id="IPR003374">
    <property type="entry name" value="ApbE-like_sf"/>
</dbReference>
<comment type="cofactor">
    <cofactor evidence="11">
        <name>Mg(2+)</name>
        <dbReference type="ChEBI" id="CHEBI:18420"/>
    </cofactor>
    <cofactor evidence="11">
        <name>Mn(2+)</name>
        <dbReference type="ChEBI" id="CHEBI:29035"/>
    </cofactor>
    <text evidence="11">Magnesium. Can also use manganese.</text>
</comment>
<keyword evidence="12" id="KW-0449">Lipoprotein</keyword>
<dbReference type="GO" id="GO:0016740">
    <property type="term" value="F:transferase activity"/>
    <property type="evidence" value="ECO:0007669"/>
    <property type="project" value="UniProtKB-UniRule"/>
</dbReference>
<gene>
    <name evidence="12" type="ORF">EDD80_108143</name>
</gene>
<comment type="caution">
    <text evidence="12">The sequence shown here is derived from an EMBL/GenBank/DDBJ whole genome shotgun (WGS) entry which is preliminary data.</text>
</comment>
<evidence type="ECO:0000256" key="3">
    <source>
        <dbReference type="ARBA" id="ARBA00022630"/>
    </source>
</evidence>
<dbReference type="Proteomes" id="UP000295807">
    <property type="component" value="Unassembled WGS sequence"/>
</dbReference>
<dbReference type="Pfam" id="PF02424">
    <property type="entry name" value="ApbE"/>
    <property type="match status" value="1"/>
</dbReference>
<evidence type="ECO:0000256" key="9">
    <source>
        <dbReference type="ARBA" id="ARBA00048540"/>
    </source>
</evidence>
<evidence type="ECO:0000256" key="7">
    <source>
        <dbReference type="ARBA" id="ARBA00022842"/>
    </source>
</evidence>
<dbReference type="EMBL" id="SMAD01000008">
    <property type="protein sequence ID" value="TCS86350.1"/>
    <property type="molecule type" value="Genomic_DNA"/>
</dbReference>
<dbReference type="RefSeq" id="WP_132129751.1">
    <property type="nucleotide sequence ID" value="NZ_CP042432.1"/>
</dbReference>
<reference evidence="12 13" key="1">
    <citation type="submission" date="2019-03" db="EMBL/GenBank/DDBJ databases">
        <title>Genomic Encyclopedia of Type Strains, Phase IV (KMG-IV): sequencing the most valuable type-strain genomes for metagenomic binning, comparative biology and taxonomic classification.</title>
        <authorList>
            <person name="Goeker M."/>
        </authorList>
    </citation>
    <scope>NUCLEOTIDE SEQUENCE [LARGE SCALE GENOMIC DNA]</scope>
    <source>
        <strain evidence="12 13">DSM 21100</strain>
    </source>
</reference>
<keyword evidence="5 10" id="KW-0479">Metal-binding</keyword>
<sequence>MFSSIIKVLGIFLLLFQSLPGCDKEGELQRVHFNGQAQGTTYHVTYLSREGLNYQKDMELILEKIDSSLSLYRPASLINRFNESQTGVIMDRYFKEVVKKGQEVSRRSSGAFDMTVKPLVDAWGFGEERHAVVPDSSEIKELLQLVDYRLLEIKGDSLVKKHPDVRIDANGIAQGYTLDVLAEFLEKRKISNYLVELGGEIRVRGVNEQGRQWRIAIEAPPGKEGGNAPQSKLISVSGKGLSTSGNYRRFFESGGKHYAHTIDPRSGFPSQSGVVSVTVLAPDCITADAWDNVLMVLGVRASMEKLKSNKRLEAFFVYYDKNGRLADTSTAGFKEFYLQ</sequence>
<name>A0A4R3KP29_9SPHI</name>
<feature type="binding site" evidence="11">
    <location>
        <position position="171"/>
    </location>
    <ligand>
        <name>Mg(2+)</name>
        <dbReference type="ChEBI" id="CHEBI:18420"/>
    </ligand>
</feature>
<evidence type="ECO:0000256" key="2">
    <source>
        <dbReference type="ARBA" id="ARBA00016337"/>
    </source>
</evidence>
<evidence type="ECO:0000313" key="12">
    <source>
        <dbReference type="EMBL" id="TCS86350.1"/>
    </source>
</evidence>
<keyword evidence="3 10" id="KW-0285">Flavoprotein</keyword>
<dbReference type="Gene3D" id="3.10.520.10">
    <property type="entry name" value="ApbE-like domains"/>
    <property type="match status" value="1"/>
</dbReference>
<evidence type="ECO:0000256" key="10">
    <source>
        <dbReference type="PIRNR" id="PIRNR006268"/>
    </source>
</evidence>
<comment type="similarity">
    <text evidence="10">Belongs to the ApbE family.</text>
</comment>
<organism evidence="12 13">
    <name type="scientific">Anseongella ginsenosidimutans</name>
    <dbReference type="NCBI Taxonomy" id="496056"/>
    <lineage>
        <taxon>Bacteria</taxon>
        <taxon>Pseudomonadati</taxon>
        <taxon>Bacteroidota</taxon>
        <taxon>Sphingobacteriia</taxon>
        <taxon>Sphingobacteriales</taxon>
        <taxon>Sphingobacteriaceae</taxon>
        <taxon>Anseongella</taxon>
    </lineage>
</organism>
<dbReference type="AlphaFoldDB" id="A0A4R3KP29"/>
<accession>A0A4R3KP29</accession>
<keyword evidence="13" id="KW-1185">Reference proteome</keyword>
<dbReference type="GO" id="GO:0046872">
    <property type="term" value="F:metal ion binding"/>
    <property type="evidence" value="ECO:0007669"/>
    <property type="project" value="UniProtKB-UniRule"/>
</dbReference>
<evidence type="ECO:0000256" key="1">
    <source>
        <dbReference type="ARBA" id="ARBA00011955"/>
    </source>
</evidence>
<evidence type="ECO:0000256" key="8">
    <source>
        <dbReference type="ARBA" id="ARBA00031306"/>
    </source>
</evidence>
<keyword evidence="7 10" id="KW-0460">Magnesium</keyword>
<protein>
    <recommendedName>
        <fullName evidence="2 10">FAD:protein FMN transferase</fullName>
        <ecNumber evidence="1 10">2.7.1.180</ecNumber>
    </recommendedName>
    <alternativeName>
        <fullName evidence="8 10">Flavin transferase</fullName>
    </alternativeName>
</protein>